<dbReference type="InterPro" id="IPR025495">
    <property type="entry name" value="DUF4386"/>
</dbReference>
<keyword evidence="1" id="KW-0812">Transmembrane</keyword>
<proteinExistence type="predicted"/>
<dbReference type="Pfam" id="PF14329">
    <property type="entry name" value="DUF4386"/>
    <property type="match status" value="1"/>
</dbReference>
<evidence type="ECO:0000256" key="1">
    <source>
        <dbReference type="SAM" id="Phobius"/>
    </source>
</evidence>
<dbReference type="AlphaFoldDB" id="A0A9D7XQ16"/>
<gene>
    <name evidence="2" type="ORF">IPP15_22715</name>
</gene>
<protein>
    <submittedName>
        <fullName evidence="2">DUF4386 domain-containing protein</fullName>
    </submittedName>
</protein>
<feature type="transmembrane region" description="Helical" evidence="1">
    <location>
        <begin position="94"/>
        <end position="118"/>
    </location>
</feature>
<comment type="caution">
    <text evidence="2">The sequence shown here is derived from an EMBL/GenBank/DDBJ whole genome shotgun (WGS) entry which is preliminary data.</text>
</comment>
<dbReference type="EMBL" id="JADKGY010000033">
    <property type="protein sequence ID" value="MBK9985134.1"/>
    <property type="molecule type" value="Genomic_DNA"/>
</dbReference>
<name>A0A9D7XQ16_9BACT</name>
<feature type="transmembrane region" description="Helical" evidence="1">
    <location>
        <begin position="65"/>
        <end position="82"/>
    </location>
</feature>
<organism evidence="2 3">
    <name type="scientific">Candidatus Opimibacter skivensis</name>
    <dbReference type="NCBI Taxonomy" id="2982028"/>
    <lineage>
        <taxon>Bacteria</taxon>
        <taxon>Pseudomonadati</taxon>
        <taxon>Bacteroidota</taxon>
        <taxon>Saprospiria</taxon>
        <taxon>Saprospirales</taxon>
        <taxon>Saprospiraceae</taxon>
        <taxon>Candidatus Opimibacter</taxon>
    </lineage>
</organism>
<feature type="transmembrane region" description="Helical" evidence="1">
    <location>
        <begin position="173"/>
        <end position="195"/>
    </location>
</feature>
<feature type="transmembrane region" description="Helical" evidence="1">
    <location>
        <begin position="12"/>
        <end position="33"/>
    </location>
</feature>
<accession>A0A9D7XQ16</accession>
<keyword evidence="1" id="KW-0472">Membrane</keyword>
<dbReference type="Proteomes" id="UP000808337">
    <property type="component" value="Unassembled WGS sequence"/>
</dbReference>
<evidence type="ECO:0000313" key="3">
    <source>
        <dbReference type="Proteomes" id="UP000808337"/>
    </source>
</evidence>
<evidence type="ECO:0000313" key="2">
    <source>
        <dbReference type="EMBL" id="MBK9985134.1"/>
    </source>
</evidence>
<feature type="transmembrane region" description="Helical" evidence="1">
    <location>
        <begin position="201"/>
        <end position="223"/>
    </location>
</feature>
<reference evidence="2 3" key="1">
    <citation type="submission" date="2020-10" db="EMBL/GenBank/DDBJ databases">
        <title>Connecting structure to function with the recovery of over 1000 high-quality activated sludge metagenome-assembled genomes encoding full-length rRNA genes using long-read sequencing.</title>
        <authorList>
            <person name="Singleton C.M."/>
            <person name="Petriglieri F."/>
            <person name="Kristensen J.M."/>
            <person name="Kirkegaard R.H."/>
            <person name="Michaelsen T.Y."/>
            <person name="Andersen M.H."/>
            <person name="Karst S.M."/>
            <person name="Dueholm M.S."/>
            <person name="Nielsen P.H."/>
            <person name="Albertsen M."/>
        </authorList>
    </citation>
    <scope>NUCLEOTIDE SEQUENCE [LARGE SCALE GENOMIC DNA]</scope>
    <source>
        <strain evidence="2">Ribe_18-Q3-R11-54_MAXAC.273</strain>
    </source>
</reference>
<keyword evidence="1" id="KW-1133">Transmembrane helix</keyword>
<feature type="transmembrane region" description="Helical" evidence="1">
    <location>
        <begin position="144"/>
        <end position="166"/>
    </location>
</feature>
<sequence>MEAELNSIKKIARLAGLLYLIWVMTGMYGIMYVPSKTIVEGDAVATAQKILANELIFRSGILNDLISLTIGVFLLMALYQLFKQVNELQAKLMVILLMMTFPVVFIMDAFNITSLMLFKGEVLKTFEIGQRQDLAMLFLKMNEYGAITLEMFWGLWLLPFGLLVYASGFIPRVLGLFLFVNGITYIIHCLTHLLLPHYQELVFKFAMPLWILGEISIMLWLIIKGVKNNIPVHEFK</sequence>